<dbReference type="NCBIfam" id="TIGR01730">
    <property type="entry name" value="RND_mfp"/>
    <property type="match status" value="1"/>
</dbReference>
<feature type="domain" description="CusB-like beta-barrel" evidence="3">
    <location>
        <begin position="204"/>
        <end position="275"/>
    </location>
</feature>
<evidence type="ECO:0000259" key="3">
    <source>
        <dbReference type="Pfam" id="PF25954"/>
    </source>
</evidence>
<dbReference type="Gene3D" id="1.10.287.470">
    <property type="entry name" value="Helix hairpin bin"/>
    <property type="match status" value="1"/>
</dbReference>
<evidence type="ECO:0000313" key="5">
    <source>
        <dbReference type="Proteomes" id="UP001165667"/>
    </source>
</evidence>
<sequence>MKRAFAFFFVFALLAGLIGGVSWFQFVFKPQMIKGFIAKMAPPPQAVSVVEAKTETWVPQLPAIGTFKPYKGIDVAPQVGGIVTTLNFDSGQEVAQGAVLLTIDDSTEQADLKSGLATMKNADLALRRQQQLISGGNTSRATVDQAQATRDTAAASVERSKAIIAQKTLQAPFPGRLGIRKVDIGQYVSPGLALVTLTQLDPIYVDFPLPEQSLGAIQTGQAVEIRVDGQDTLFKGKVASVDARVSQDTRSVLVRAEVENGKKTLLPGMFANVAVLSGAPIETVTVPKTAVSYSLYGDSAFVVVPAPPKAEAGAAQAAEAGQPDLIVERRFLRTGQTRGDRIAVLDGIKAGERVVSEGQIKLQPNAHVVIDDRGGLQSRDPLPKQ</sequence>
<proteinExistence type="inferred from homology"/>
<accession>A0AA41YSD2</accession>
<dbReference type="PANTHER" id="PTHR30469">
    <property type="entry name" value="MULTIDRUG RESISTANCE PROTEIN MDTA"/>
    <property type="match status" value="1"/>
</dbReference>
<dbReference type="GO" id="GO:0015562">
    <property type="term" value="F:efflux transmembrane transporter activity"/>
    <property type="evidence" value="ECO:0007669"/>
    <property type="project" value="TreeGrafter"/>
</dbReference>
<dbReference type="InterPro" id="IPR006143">
    <property type="entry name" value="RND_pump_MFP"/>
</dbReference>
<evidence type="ECO:0000256" key="1">
    <source>
        <dbReference type="ARBA" id="ARBA00009477"/>
    </source>
</evidence>
<evidence type="ECO:0000313" key="4">
    <source>
        <dbReference type="EMBL" id="MCW6506435.1"/>
    </source>
</evidence>
<dbReference type="AlphaFoldDB" id="A0AA41YSD2"/>
<dbReference type="Pfam" id="PF25917">
    <property type="entry name" value="BSH_RND"/>
    <property type="match status" value="1"/>
</dbReference>
<gene>
    <name evidence="4" type="ORF">M8523_00185</name>
</gene>
<dbReference type="EMBL" id="JAMOIM010000001">
    <property type="protein sequence ID" value="MCW6506435.1"/>
    <property type="molecule type" value="Genomic_DNA"/>
</dbReference>
<dbReference type="Pfam" id="PF25954">
    <property type="entry name" value="Beta-barrel_RND_2"/>
    <property type="match status" value="1"/>
</dbReference>
<name>A0AA41YSD2_9HYPH</name>
<dbReference type="PANTHER" id="PTHR30469:SF11">
    <property type="entry name" value="BLL4320 PROTEIN"/>
    <property type="match status" value="1"/>
</dbReference>
<protein>
    <submittedName>
        <fullName evidence="4">Efflux RND transporter periplasmic adaptor subunit</fullName>
    </submittedName>
</protein>
<dbReference type="InterPro" id="IPR058625">
    <property type="entry name" value="MdtA-like_BSH"/>
</dbReference>
<dbReference type="RefSeq" id="WP_282582804.1">
    <property type="nucleotide sequence ID" value="NZ_JAMOIM010000001.1"/>
</dbReference>
<keyword evidence="5" id="KW-1185">Reference proteome</keyword>
<dbReference type="Proteomes" id="UP001165667">
    <property type="component" value="Unassembled WGS sequence"/>
</dbReference>
<dbReference type="FunFam" id="2.40.30.170:FF:000010">
    <property type="entry name" value="Efflux RND transporter periplasmic adaptor subunit"/>
    <property type="match status" value="1"/>
</dbReference>
<dbReference type="InterPro" id="IPR058792">
    <property type="entry name" value="Beta-barrel_RND_2"/>
</dbReference>
<dbReference type="Gene3D" id="2.40.30.170">
    <property type="match status" value="1"/>
</dbReference>
<dbReference type="Gene3D" id="2.40.420.20">
    <property type="match status" value="1"/>
</dbReference>
<feature type="domain" description="Multidrug resistance protein MdtA-like barrel-sandwich hybrid" evidence="2">
    <location>
        <begin position="73"/>
        <end position="194"/>
    </location>
</feature>
<dbReference type="SUPFAM" id="SSF111369">
    <property type="entry name" value="HlyD-like secretion proteins"/>
    <property type="match status" value="1"/>
</dbReference>
<comment type="caution">
    <text evidence="4">The sequence shown here is derived from an EMBL/GenBank/DDBJ whole genome shotgun (WGS) entry which is preliminary data.</text>
</comment>
<evidence type="ECO:0000259" key="2">
    <source>
        <dbReference type="Pfam" id="PF25917"/>
    </source>
</evidence>
<dbReference type="GO" id="GO:1990281">
    <property type="term" value="C:efflux pump complex"/>
    <property type="evidence" value="ECO:0007669"/>
    <property type="project" value="TreeGrafter"/>
</dbReference>
<reference evidence="4" key="1">
    <citation type="submission" date="2022-05" db="EMBL/GenBank/DDBJ databases">
        <authorList>
            <person name="Pankratov T."/>
        </authorList>
    </citation>
    <scope>NUCLEOTIDE SEQUENCE</scope>
    <source>
        <strain evidence="4">BP6-180914</strain>
    </source>
</reference>
<comment type="similarity">
    <text evidence="1">Belongs to the membrane fusion protein (MFP) (TC 8.A.1) family.</text>
</comment>
<organism evidence="4 5">
    <name type="scientific">Lichenifustis flavocetrariae</name>
    <dbReference type="NCBI Taxonomy" id="2949735"/>
    <lineage>
        <taxon>Bacteria</taxon>
        <taxon>Pseudomonadati</taxon>
        <taxon>Pseudomonadota</taxon>
        <taxon>Alphaproteobacteria</taxon>
        <taxon>Hyphomicrobiales</taxon>
        <taxon>Lichenihabitantaceae</taxon>
        <taxon>Lichenifustis</taxon>
    </lineage>
</organism>
<dbReference type="Gene3D" id="2.40.50.100">
    <property type="match status" value="1"/>
</dbReference>